<keyword evidence="3" id="KW-1003">Cell membrane</keyword>
<gene>
    <name evidence="8" type="primary">yjfL</name>
    <name evidence="9" type="ORF">GA0071312_1109</name>
    <name evidence="8" type="ORF">HLUCCO17_11145</name>
</gene>
<dbReference type="EMBL" id="FMBM01000001">
    <property type="protein sequence ID" value="SCC79707.1"/>
    <property type="molecule type" value="Genomic_DNA"/>
</dbReference>
<evidence type="ECO:0000256" key="1">
    <source>
        <dbReference type="ARBA" id="ARBA00004651"/>
    </source>
</evidence>
<organism evidence="8 10">
    <name type="scientific">Saliniramus fredricksonii</name>
    <dbReference type="NCBI Taxonomy" id="1653334"/>
    <lineage>
        <taxon>Bacteria</taxon>
        <taxon>Pseudomonadati</taxon>
        <taxon>Pseudomonadota</taxon>
        <taxon>Alphaproteobacteria</taxon>
        <taxon>Hyphomicrobiales</taxon>
        <taxon>Salinarimonadaceae</taxon>
        <taxon>Saliniramus</taxon>
    </lineage>
</organism>
<evidence type="ECO:0000256" key="6">
    <source>
        <dbReference type="ARBA" id="ARBA00023136"/>
    </source>
</evidence>
<evidence type="ECO:0000256" key="3">
    <source>
        <dbReference type="ARBA" id="ARBA00022475"/>
    </source>
</evidence>
<name>A0A0N8KE47_9HYPH</name>
<dbReference type="EMBL" id="LJSX01000016">
    <property type="protein sequence ID" value="KPQ10330.1"/>
    <property type="molecule type" value="Genomic_DNA"/>
</dbReference>
<dbReference type="Proteomes" id="UP000050497">
    <property type="component" value="Unassembled WGS sequence"/>
</dbReference>
<protein>
    <submittedName>
        <fullName evidence="8 9">Membrane protein</fullName>
    </submittedName>
</protein>
<keyword evidence="5 7" id="KW-1133">Transmembrane helix</keyword>
<dbReference type="RefSeq" id="WP_074443911.1">
    <property type="nucleotide sequence ID" value="NZ_FMBM01000001.1"/>
</dbReference>
<evidence type="ECO:0000256" key="4">
    <source>
        <dbReference type="ARBA" id="ARBA00022692"/>
    </source>
</evidence>
<evidence type="ECO:0000313" key="9">
    <source>
        <dbReference type="EMBL" id="SCC79707.1"/>
    </source>
</evidence>
<dbReference type="AlphaFoldDB" id="A0A0N8KE47"/>
<sequence length="133" mass="14062">MFASIANLPDFLLFFAISVALTVLYLVIYTFATAHNEFALIRRNVVSAAVALGLSLIGFALPLSSAVVYAVTVIDLVIWGLIAMIVQIAVYVMVRLIIPNLSQRIAAGEMAAALFLGAISLAAGILNASAMTF</sequence>
<evidence type="ECO:0000256" key="7">
    <source>
        <dbReference type="SAM" id="Phobius"/>
    </source>
</evidence>
<proteinExistence type="inferred from homology"/>
<feature type="transmembrane region" description="Helical" evidence="7">
    <location>
        <begin position="44"/>
        <end position="70"/>
    </location>
</feature>
<evidence type="ECO:0000313" key="8">
    <source>
        <dbReference type="EMBL" id="KPQ10330.1"/>
    </source>
</evidence>
<keyword evidence="4 7" id="KW-0812">Transmembrane</keyword>
<keyword evidence="11" id="KW-1185">Reference proteome</keyword>
<feature type="transmembrane region" description="Helical" evidence="7">
    <location>
        <begin position="12"/>
        <end position="32"/>
    </location>
</feature>
<comment type="subcellular location">
    <subcellularLocation>
        <location evidence="1">Cell membrane</location>
        <topology evidence="1">Multi-pass membrane protein</topology>
    </subcellularLocation>
</comment>
<feature type="transmembrane region" description="Helical" evidence="7">
    <location>
        <begin position="110"/>
        <end position="130"/>
    </location>
</feature>
<reference evidence="9 11" key="2">
    <citation type="submission" date="2016-08" db="EMBL/GenBank/DDBJ databases">
        <authorList>
            <person name="Varghese N."/>
            <person name="Submissions Spin"/>
        </authorList>
    </citation>
    <scope>NUCLEOTIDE SEQUENCE [LARGE SCALE GENOMIC DNA]</scope>
    <source>
        <strain evidence="9 11">HL-109</strain>
    </source>
</reference>
<dbReference type="Pfam" id="PF03994">
    <property type="entry name" value="DUF350"/>
    <property type="match status" value="1"/>
</dbReference>
<comment type="caution">
    <text evidence="8">The sequence shown here is derived from an EMBL/GenBank/DDBJ whole genome shotgun (WGS) entry which is preliminary data.</text>
</comment>
<dbReference type="STRING" id="1653334.GA0071312_1109"/>
<keyword evidence="6 7" id="KW-0472">Membrane</keyword>
<accession>A0A0N8KE47</accession>
<reference evidence="8 10" key="1">
    <citation type="submission" date="2015-09" db="EMBL/GenBank/DDBJ databases">
        <title>Identification and resolution of microdiversity through metagenomic sequencing of parallel consortia.</title>
        <authorList>
            <person name="Nelson W.C."/>
            <person name="Romine M.F."/>
            <person name="Lindemann S.R."/>
        </authorList>
    </citation>
    <scope>NUCLEOTIDE SEQUENCE [LARGE SCALE GENOMIC DNA]</scope>
    <source>
        <strain evidence="8">HL-109</strain>
    </source>
</reference>
<evidence type="ECO:0000256" key="2">
    <source>
        <dbReference type="ARBA" id="ARBA00005779"/>
    </source>
</evidence>
<dbReference type="OrthoDB" id="5573330at2"/>
<feature type="transmembrane region" description="Helical" evidence="7">
    <location>
        <begin position="76"/>
        <end position="98"/>
    </location>
</feature>
<evidence type="ECO:0000256" key="5">
    <source>
        <dbReference type="ARBA" id="ARBA00022989"/>
    </source>
</evidence>
<dbReference type="GO" id="GO:0005886">
    <property type="term" value="C:plasma membrane"/>
    <property type="evidence" value="ECO:0007669"/>
    <property type="project" value="UniProtKB-SubCell"/>
</dbReference>
<dbReference type="PANTHER" id="PTHR40043:SF1">
    <property type="entry name" value="UPF0719 INNER MEMBRANE PROTEIN YJFL"/>
    <property type="match status" value="1"/>
</dbReference>
<dbReference type="PANTHER" id="PTHR40043">
    <property type="entry name" value="UPF0719 INNER MEMBRANE PROTEIN YJFL"/>
    <property type="match status" value="1"/>
</dbReference>
<dbReference type="PATRIC" id="fig|1653334.4.peg.3567"/>
<evidence type="ECO:0000313" key="11">
    <source>
        <dbReference type="Proteomes" id="UP000182800"/>
    </source>
</evidence>
<comment type="similarity">
    <text evidence="2">Belongs to the UPF0719 family.</text>
</comment>
<dbReference type="Proteomes" id="UP000182800">
    <property type="component" value="Unassembled WGS sequence"/>
</dbReference>
<evidence type="ECO:0000313" key="10">
    <source>
        <dbReference type="Proteomes" id="UP000050497"/>
    </source>
</evidence>
<dbReference type="InterPro" id="IPR007140">
    <property type="entry name" value="DUF350"/>
</dbReference>